<name>A0AA50Q2N8_9GAMM</name>
<feature type="domain" description="HTH gntR-type" evidence="8">
    <location>
        <begin position="1"/>
        <end position="69"/>
    </location>
</feature>
<keyword evidence="7" id="KW-0804">Transcription</keyword>
<keyword evidence="2 9" id="KW-0032">Aminotransferase</keyword>
<dbReference type="InterPro" id="IPR051446">
    <property type="entry name" value="HTH_trans_reg/aminotransferase"/>
</dbReference>
<dbReference type="AlphaFoldDB" id="A0AA50Q2N8"/>
<dbReference type="PANTHER" id="PTHR46577:SF2">
    <property type="entry name" value="TRANSCRIPTIONAL REGULATORY PROTEIN"/>
    <property type="match status" value="1"/>
</dbReference>
<dbReference type="GO" id="GO:0008483">
    <property type="term" value="F:transaminase activity"/>
    <property type="evidence" value="ECO:0007669"/>
    <property type="project" value="UniProtKB-KW"/>
</dbReference>
<dbReference type="CDD" id="cd00609">
    <property type="entry name" value="AAT_like"/>
    <property type="match status" value="1"/>
</dbReference>
<evidence type="ECO:0000256" key="7">
    <source>
        <dbReference type="ARBA" id="ARBA00023163"/>
    </source>
</evidence>
<evidence type="ECO:0000256" key="5">
    <source>
        <dbReference type="ARBA" id="ARBA00023015"/>
    </source>
</evidence>
<dbReference type="InterPro" id="IPR015424">
    <property type="entry name" value="PyrdxlP-dep_Trfase"/>
</dbReference>
<sequence>MTKYEQLAQELKTRIAQGVWQAGDKLPSLRQTVADSGLSLMTVLNAYQLLESQGVISAQAKSGYLVAPKPELIVRQGEAFRYPERQKPIYLSDSVDINEFVFNVLQASKQADIVPFGSGFPDPSLFPQQALARSLVKVTRHMSPSFAADNLPPGNAGLRKAISQRYAKLGMSISPDEIIITSGAMEALNLSLATLTQAGDWVVIESPTFYGAMQAIERLKLRAIAVATDPQQGIDLEALAEVLNTYPVKACWLMSQHQNPLGCSLSDAKKQALYQLLNEHKVSLIEDDVYQELYVDSSAPRPVKAFDTEGRVLHCGSFSKSLIAGYRVGWVAAGCHAPQLQRLQVMSTLSTSAPMQLAIADFIQSAQYERHLKQLRKKLASRKLAMYQLLCAHLPESVGVNFAQGGYFLWLALPLHMDATQIYYQAIERGISIAPGNLFSNQVEFRHFMRLNASYECSPEIVSAVVVLAELIRNYSRRS</sequence>
<dbReference type="Gene3D" id="1.10.10.10">
    <property type="entry name" value="Winged helix-like DNA-binding domain superfamily/Winged helix DNA-binding domain"/>
    <property type="match status" value="1"/>
</dbReference>
<dbReference type="GO" id="GO:0030170">
    <property type="term" value="F:pyridoxal phosphate binding"/>
    <property type="evidence" value="ECO:0007669"/>
    <property type="project" value="InterPro"/>
</dbReference>
<dbReference type="GO" id="GO:0003677">
    <property type="term" value="F:DNA binding"/>
    <property type="evidence" value="ECO:0007669"/>
    <property type="project" value="UniProtKB-KW"/>
</dbReference>
<dbReference type="SUPFAM" id="SSF46785">
    <property type="entry name" value="Winged helix' DNA-binding domain"/>
    <property type="match status" value="1"/>
</dbReference>
<dbReference type="Pfam" id="PF00392">
    <property type="entry name" value="GntR"/>
    <property type="match status" value="1"/>
</dbReference>
<accession>A0AA50Q2N8</accession>
<dbReference type="InterPro" id="IPR000524">
    <property type="entry name" value="Tscrpt_reg_HTH_GntR"/>
</dbReference>
<evidence type="ECO:0000259" key="8">
    <source>
        <dbReference type="PROSITE" id="PS50949"/>
    </source>
</evidence>
<dbReference type="GO" id="GO:0003700">
    <property type="term" value="F:DNA-binding transcription factor activity"/>
    <property type="evidence" value="ECO:0007669"/>
    <property type="project" value="InterPro"/>
</dbReference>
<keyword evidence="4" id="KW-0663">Pyridoxal phosphate</keyword>
<dbReference type="GeneID" id="301340994"/>
<dbReference type="InterPro" id="IPR015421">
    <property type="entry name" value="PyrdxlP-dep_Trfase_major"/>
</dbReference>
<dbReference type="FunFam" id="3.40.640.10:FF:000023">
    <property type="entry name" value="Transcriptional regulator, GntR family"/>
    <property type="match status" value="1"/>
</dbReference>
<gene>
    <name evidence="9" type="ORF">RA178_17385</name>
</gene>
<dbReference type="PANTHER" id="PTHR46577">
    <property type="entry name" value="HTH-TYPE TRANSCRIPTIONAL REGULATORY PROTEIN GABR"/>
    <property type="match status" value="1"/>
</dbReference>
<keyword evidence="5" id="KW-0805">Transcription regulation</keyword>
<evidence type="ECO:0000256" key="4">
    <source>
        <dbReference type="ARBA" id="ARBA00022898"/>
    </source>
</evidence>
<evidence type="ECO:0000256" key="3">
    <source>
        <dbReference type="ARBA" id="ARBA00022679"/>
    </source>
</evidence>
<dbReference type="Pfam" id="PF00155">
    <property type="entry name" value="Aminotran_1_2"/>
    <property type="match status" value="1"/>
</dbReference>
<keyword evidence="6" id="KW-0238">DNA-binding</keyword>
<keyword evidence="3" id="KW-0808">Transferase</keyword>
<dbReference type="KEGG" id="sog:RA178_17385"/>
<dbReference type="PROSITE" id="PS50949">
    <property type="entry name" value="HTH_GNTR"/>
    <property type="match status" value="1"/>
</dbReference>
<organism evidence="9">
    <name type="scientific">Shewanella oncorhynchi</name>
    <dbReference type="NCBI Taxonomy" id="2726434"/>
    <lineage>
        <taxon>Bacteria</taxon>
        <taxon>Pseudomonadati</taxon>
        <taxon>Pseudomonadota</taxon>
        <taxon>Gammaproteobacteria</taxon>
        <taxon>Alteromonadales</taxon>
        <taxon>Shewanellaceae</taxon>
        <taxon>Shewanella</taxon>
    </lineage>
</organism>
<dbReference type="Gene3D" id="3.90.1150.10">
    <property type="entry name" value="Aspartate Aminotransferase, domain 1"/>
    <property type="match status" value="1"/>
</dbReference>
<dbReference type="SMART" id="SM00345">
    <property type="entry name" value="HTH_GNTR"/>
    <property type="match status" value="1"/>
</dbReference>
<dbReference type="CDD" id="cd07377">
    <property type="entry name" value="WHTH_GntR"/>
    <property type="match status" value="1"/>
</dbReference>
<dbReference type="InterPro" id="IPR015422">
    <property type="entry name" value="PyrdxlP-dep_Trfase_small"/>
</dbReference>
<dbReference type="RefSeq" id="WP_306683041.1">
    <property type="nucleotide sequence ID" value="NZ_CP132914.1"/>
</dbReference>
<protein>
    <submittedName>
        <fullName evidence="9">PLP-dependent aminotransferase family protein</fullName>
    </submittedName>
</protein>
<dbReference type="InterPro" id="IPR004839">
    <property type="entry name" value="Aminotransferase_I/II_large"/>
</dbReference>
<dbReference type="Proteomes" id="UP001236800">
    <property type="component" value="Chromosome"/>
</dbReference>
<evidence type="ECO:0000256" key="1">
    <source>
        <dbReference type="ARBA" id="ARBA00005384"/>
    </source>
</evidence>
<evidence type="ECO:0000256" key="2">
    <source>
        <dbReference type="ARBA" id="ARBA00022576"/>
    </source>
</evidence>
<proteinExistence type="inferred from homology"/>
<comment type="similarity">
    <text evidence="1">In the C-terminal section; belongs to the class-I pyridoxal-phosphate-dependent aminotransferase family.</text>
</comment>
<dbReference type="SUPFAM" id="SSF53383">
    <property type="entry name" value="PLP-dependent transferases"/>
    <property type="match status" value="1"/>
</dbReference>
<dbReference type="Gene3D" id="3.40.640.10">
    <property type="entry name" value="Type I PLP-dependent aspartate aminotransferase-like (Major domain)"/>
    <property type="match status" value="1"/>
</dbReference>
<dbReference type="EMBL" id="CP132914">
    <property type="protein sequence ID" value="WMB72174.1"/>
    <property type="molecule type" value="Genomic_DNA"/>
</dbReference>
<dbReference type="InterPro" id="IPR036390">
    <property type="entry name" value="WH_DNA-bd_sf"/>
</dbReference>
<evidence type="ECO:0000313" key="9">
    <source>
        <dbReference type="EMBL" id="WMB72174.1"/>
    </source>
</evidence>
<dbReference type="InterPro" id="IPR036388">
    <property type="entry name" value="WH-like_DNA-bd_sf"/>
</dbReference>
<reference evidence="9" key="1">
    <citation type="submission" date="2023-08" db="EMBL/GenBank/DDBJ databases">
        <title>Complete genome sequence of Shewanella oncorhynchi Z-P2, a siderophore putrebactin-producing bacterium.</title>
        <authorList>
            <person name="Zhang Y."/>
        </authorList>
    </citation>
    <scope>NUCLEOTIDE SEQUENCE</scope>
    <source>
        <strain evidence="9">Z-P2</strain>
    </source>
</reference>
<evidence type="ECO:0000256" key="6">
    <source>
        <dbReference type="ARBA" id="ARBA00023125"/>
    </source>
</evidence>